<protein>
    <recommendedName>
        <fullName evidence="9">Pesticidal protein Cry26Aa</fullName>
    </recommendedName>
</protein>
<dbReference type="AlphaFoldDB" id="A0A2S1R9N7"/>
<dbReference type="InterPro" id="IPR007208">
    <property type="entry name" value="MrpF/PhaF-like"/>
</dbReference>
<sequence>MELAVLVVLTIVLVLAVVRLLLVRDIGSQAMILEFGFMTFIALLVTLGSALRTGVLFDLLLVASVVGFLFTIGLARLQTRGRR</sequence>
<evidence type="ECO:0000256" key="2">
    <source>
        <dbReference type="ARBA" id="ARBA00022475"/>
    </source>
</evidence>
<evidence type="ECO:0000256" key="5">
    <source>
        <dbReference type="ARBA" id="ARBA00023136"/>
    </source>
</evidence>
<dbReference type="EMBL" id="CP015449">
    <property type="protein sequence ID" value="AWH93008.1"/>
    <property type="molecule type" value="Genomic_DNA"/>
</dbReference>
<keyword evidence="2" id="KW-1003">Cell membrane</keyword>
<feature type="transmembrane region" description="Helical" evidence="6">
    <location>
        <begin position="56"/>
        <end position="77"/>
    </location>
</feature>
<keyword evidence="8" id="KW-1185">Reference proteome</keyword>
<evidence type="ECO:0000256" key="4">
    <source>
        <dbReference type="ARBA" id="ARBA00022989"/>
    </source>
</evidence>
<evidence type="ECO:0000313" key="7">
    <source>
        <dbReference type="EMBL" id="AWH93008.1"/>
    </source>
</evidence>
<evidence type="ECO:0008006" key="9">
    <source>
        <dbReference type="Google" id="ProtNLM"/>
    </source>
</evidence>
<gene>
    <name evidence="7" type="ORF">A6035_13440</name>
</gene>
<dbReference type="Pfam" id="PF04066">
    <property type="entry name" value="MrpF_PhaF"/>
    <property type="match status" value="1"/>
</dbReference>
<accession>A0A2S1R9N7</accession>
<evidence type="ECO:0000256" key="6">
    <source>
        <dbReference type="SAM" id="Phobius"/>
    </source>
</evidence>
<feature type="transmembrane region" description="Helical" evidence="6">
    <location>
        <begin position="30"/>
        <end position="50"/>
    </location>
</feature>
<keyword evidence="5 6" id="KW-0472">Membrane</keyword>
<dbReference type="GO" id="GO:0005886">
    <property type="term" value="C:plasma membrane"/>
    <property type="evidence" value="ECO:0007669"/>
    <property type="project" value="UniProtKB-SubCell"/>
</dbReference>
<dbReference type="GO" id="GO:0015075">
    <property type="term" value="F:monoatomic ion transmembrane transporter activity"/>
    <property type="evidence" value="ECO:0007669"/>
    <property type="project" value="InterPro"/>
</dbReference>
<reference evidence="7 8" key="1">
    <citation type="submission" date="2016-04" db="EMBL/GenBank/DDBJ databases">
        <title>Complete genome sequence of Dietzia lutea YIM 80766T, a strain isolated from desert soil in Egypt.</title>
        <authorList>
            <person name="Zhao J."/>
            <person name="Hu B."/>
            <person name="Geng S."/>
            <person name="Nie Y."/>
            <person name="Tang Y."/>
        </authorList>
    </citation>
    <scope>NUCLEOTIDE SEQUENCE [LARGE SCALE GENOMIC DNA]</scope>
    <source>
        <strain evidence="7 8">YIM 80766</strain>
    </source>
</reference>
<dbReference type="RefSeq" id="WP_108848237.1">
    <property type="nucleotide sequence ID" value="NZ_CP015449.1"/>
</dbReference>
<proteinExistence type="predicted"/>
<keyword evidence="3 6" id="KW-0812">Transmembrane</keyword>
<evidence type="ECO:0000256" key="1">
    <source>
        <dbReference type="ARBA" id="ARBA00004651"/>
    </source>
</evidence>
<organism evidence="7 8">
    <name type="scientific">Dietzia lutea</name>
    <dbReference type="NCBI Taxonomy" id="546160"/>
    <lineage>
        <taxon>Bacteria</taxon>
        <taxon>Bacillati</taxon>
        <taxon>Actinomycetota</taxon>
        <taxon>Actinomycetes</taxon>
        <taxon>Mycobacteriales</taxon>
        <taxon>Dietziaceae</taxon>
        <taxon>Dietzia</taxon>
    </lineage>
</organism>
<dbReference type="KEGG" id="dlu:A6035_13440"/>
<comment type="subcellular location">
    <subcellularLocation>
        <location evidence="1">Cell membrane</location>
        <topology evidence="1">Multi-pass membrane protein</topology>
    </subcellularLocation>
</comment>
<name>A0A2S1R9N7_9ACTN</name>
<evidence type="ECO:0000256" key="3">
    <source>
        <dbReference type="ARBA" id="ARBA00022692"/>
    </source>
</evidence>
<feature type="transmembrane region" description="Helical" evidence="6">
    <location>
        <begin position="6"/>
        <end position="23"/>
    </location>
</feature>
<keyword evidence="4 6" id="KW-1133">Transmembrane helix</keyword>
<evidence type="ECO:0000313" key="8">
    <source>
        <dbReference type="Proteomes" id="UP000244928"/>
    </source>
</evidence>
<dbReference type="Proteomes" id="UP000244928">
    <property type="component" value="Chromosome"/>
</dbReference>